<dbReference type="Proteomes" id="UP000680348">
    <property type="component" value="Unassembled WGS sequence"/>
</dbReference>
<feature type="transmembrane region" description="Helical" evidence="6">
    <location>
        <begin position="31"/>
        <end position="54"/>
    </location>
</feature>
<evidence type="ECO:0000256" key="2">
    <source>
        <dbReference type="ARBA" id="ARBA00022692"/>
    </source>
</evidence>
<feature type="transmembrane region" description="Helical" evidence="6">
    <location>
        <begin position="149"/>
        <end position="169"/>
    </location>
</feature>
<feature type="transmembrane region" description="Helical" evidence="6">
    <location>
        <begin position="119"/>
        <end position="137"/>
    </location>
</feature>
<dbReference type="PANTHER" id="PTHR20855:SF3">
    <property type="entry name" value="LD03007P"/>
    <property type="match status" value="1"/>
</dbReference>
<evidence type="ECO:0000256" key="3">
    <source>
        <dbReference type="ARBA" id="ARBA00022989"/>
    </source>
</evidence>
<keyword evidence="2 6" id="KW-0812">Transmembrane</keyword>
<keyword evidence="4 6" id="KW-0472">Membrane</keyword>
<dbReference type="AlphaFoldDB" id="A0A942DYB5"/>
<comment type="subcellular location">
    <subcellularLocation>
        <location evidence="1">Membrane</location>
        <topology evidence="1">Multi-pass membrane protein</topology>
    </subcellularLocation>
</comment>
<dbReference type="EMBL" id="JAGWCR010000002">
    <property type="protein sequence ID" value="MBS3647723.1"/>
    <property type="molecule type" value="Genomic_DNA"/>
</dbReference>
<dbReference type="InterPro" id="IPR004254">
    <property type="entry name" value="AdipoR/HlyIII-related"/>
</dbReference>
<keyword evidence="5" id="KW-0862">Zinc</keyword>
<evidence type="ECO:0000256" key="5">
    <source>
        <dbReference type="PIRSR" id="PIRSR604254-1"/>
    </source>
</evidence>
<feature type="transmembrane region" description="Helical" evidence="6">
    <location>
        <begin position="95"/>
        <end position="113"/>
    </location>
</feature>
<evidence type="ECO:0000256" key="1">
    <source>
        <dbReference type="ARBA" id="ARBA00004141"/>
    </source>
</evidence>
<dbReference type="GO" id="GO:0016020">
    <property type="term" value="C:membrane"/>
    <property type="evidence" value="ECO:0007669"/>
    <property type="project" value="UniProtKB-SubCell"/>
</dbReference>
<keyword evidence="5" id="KW-0479">Metal-binding</keyword>
<evidence type="ECO:0000313" key="7">
    <source>
        <dbReference type="EMBL" id="MBS3647723.1"/>
    </source>
</evidence>
<gene>
    <name evidence="7" type="ORF">KEU06_03660</name>
</gene>
<evidence type="ECO:0000256" key="6">
    <source>
        <dbReference type="SAM" id="Phobius"/>
    </source>
</evidence>
<reference evidence="7" key="1">
    <citation type="submission" date="2021-04" db="EMBL/GenBank/DDBJ databases">
        <title>Pseudaminobacter soli sp. nov., isolated from paddy soil contaminated by heavy metals.</title>
        <authorList>
            <person name="Zhang K."/>
        </authorList>
    </citation>
    <scope>NUCLEOTIDE SEQUENCE</scope>
    <source>
        <strain evidence="7">19-2017</strain>
    </source>
</reference>
<name>A0A942DYB5_9HYPH</name>
<evidence type="ECO:0000256" key="4">
    <source>
        <dbReference type="ARBA" id="ARBA00023136"/>
    </source>
</evidence>
<feature type="transmembrane region" description="Helical" evidence="6">
    <location>
        <begin position="60"/>
        <end position="83"/>
    </location>
</feature>
<accession>A0A942DYB5</accession>
<dbReference type="RefSeq" id="WP_188253295.1">
    <property type="nucleotide sequence ID" value="NZ_JABVCF010000002.1"/>
</dbReference>
<feature type="transmembrane region" description="Helical" evidence="6">
    <location>
        <begin position="175"/>
        <end position="196"/>
    </location>
</feature>
<keyword evidence="8" id="KW-1185">Reference proteome</keyword>
<protein>
    <submittedName>
        <fullName evidence="7">Hemolysin III family protein</fullName>
    </submittedName>
</protein>
<feature type="transmembrane region" description="Helical" evidence="6">
    <location>
        <begin position="208"/>
        <end position="227"/>
    </location>
</feature>
<dbReference type="PANTHER" id="PTHR20855">
    <property type="entry name" value="ADIPOR/PROGESTIN RECEPTOR-RELATED"/>
    <property type="match status" value="1"/>
</dbReference>
<proteinExistence type="predicted"/>
<organism evidence="7 8">
    <name type="scientific">Pseudaminobacter soli</name>
    <name type="common">ex Zhang et al. 2022</name>
    <dbReference type="NCBI Taxonomy" id="2831468"/>
    <lineage>
        <taxon>Bacteria</taxon>
        <taxon>Pseudomonadati</taxon>
        <taxon>Pseudomonadota</taxon>
        <taxon>Alphaproteobacteria</taxon>
        <taxon>Hyphomicrobiales</taxon>
        <taxon>Phyllobacteriaceae</taxon>
        <taxon>Pseudaminobacter</taxon>
    </lineage>
</organism>
<keyword evidence="3 6" id="KW-1133">Transmembrane helix</keyword>
<comment type="caution">
    <text evidence="7">The sequence shown here is derived from an EMBL/GenBank/DDBJ whole genome shotgun (WGS) entry which is preliminary data.</text>
</comment>
<evidence type="ECO:0000313" key="8">
    <source>
        <dbReference type="Proteomes" id="UP000680348"/>
    </source>
</evidence>
<dbReference type="Pfam" id="PF03006">
    <property type="entry name" value="HlyIII"/>
    <property type="match status" value="1"/>
</dbReference>
<sequence length="230" mass="25071">MSEQSDWLSGAEIPYWGRFDYTKAELIADGVVHGIGLLGAISAGSILLAFAAFHAAPLEYAATLLYVVSLLAVLSISFAYNLWPISPAKWVLRRLDHAAIYLLIAGTYMPILAQLEDTSLALAMGILIWSSAALGIAMKICLPGRFDRLSILIYLAMGWSGIVVVRKLVETLPSSSVWLIAAGGIAYSFGVIFFVWQKLRFQSAAWHSFVVLGAGFHLAAMMDFIVLERV</sequence>
<feature type="binding site" evidence="5">
    <location>
        <position position="207"/>
    </location>
    <ligand>
        <name>Zn(2+)</name>
        <dbReference type="ChEBI" id="CHEBI:29105"/>
    </ligand>
</feature>
<dbReference type="GO" id="GO:0046872">
    <property type="term" value="F:metal ion binding"/>
    <property type="evidence" value="ECO:0007669"/>
    <property type="project" value="UniProtKB-KW"/>
</dbReference>